<dbReference type="EMBL" id="JAHXZJ010001119">
    <property type="protein sequence ID" value="KAH0554728.1"/>
    <property type="molecule type" value="Genomic_DNA"/>
</dbReference>
<evidence type="ECO:0000313" key="3">
    <source>
        <dbReference type="Proteomes" id="UP000826195"/>
    </source>
</evidence>
<keyword evidence="3" id="KW-1185">Reference proteome</keyword>
<dbReference type="Proteomes" id="UP000826195">
    <property type="component" value="Unassembled WGS sequence"/>
</dbReference>
<reference evidence="2 3" key="1">
    <citation type="journal article" date="2021" name="J. Hered.">
        <title>A chromosome-level genome assembly of the parasitoid wasp, Cotesia glomerata (Hymenoptera: Braconidae).</title>
        <authorList>
            <person name="Pinto B.J."/>
            <person name="Weis J.J."/>
            <person name="Gamble T."/>
            <person name="Ode P.J."/>
            <person name="Paul R."/>
            <person name="Zaspel J.M."/>
        </authorList>
    </citation>
    <scope>NUCLEOTIDE SEQUENCE [LARGE SCALE GENOMIC DNA]</scope>
    <source>
        <strain evidence="2">CgM1</strain>
    </source>
</reference>
<evidence type="ECO:0008006" key="4">
    <source>
        <dbReference type="Google" id="ProtNLM"/>
    </source>
</evidence>
<protein>
    <recommendedName>
        <fullName evidence="4">Venom protein</fullName>
    </recommendedName>
</protein>
<sequence>MRVILSVTILVLTFSGSNCLLEEFLMSDDLDPYAAFVSKMEDNLKGNCLTEFLMPSWRRRFAVMNTLKNMTRVLCEYDNVDNTNTEFPWRSIIEKLGFYEIQEMQFKFEPMHLMNKIAKYWTEIDKITKTIDFDTDLDFGCDDLSKYFQWIYNVDEELCNGDINKVYAQYVIAIKDKMEVRKFFGGNLEIYAGCGLGIVGPSKMSINTCMFK</sequence>
<dbReference type="AlphaFoldDB" id="A0AAV7IMC4"/>
<name>A0AAV7IMC4_COTGL</name>
<proteinExistence type="predicted"/>
<feature type="chain" id="PRO_5043720222" description="Venom protein" evidence="1">
    <location>
        <begin position="20"/>
        <end position="212"/>
    </location>
</feature>
<comment type="caution">
    <text evidence="2">The sequence shown here is derived from an EMBL/GenBank/DDBJ whole genome shotgun (WGS) entry which is preliminary data.</text>
</comment>
<accession>A0AAV7IMC4</accession>
<evidence type="ECO:0000256" key="1">
    <source>
        <dbReference type="SAM" id="SignalP"/>
    </source>
</evidence>
<feature type="signal peptide" evidence="1">
    <location>
        <begin position="1"/>
        <end position="19"/>
    </location>
</feature>
<gene>
    <name evidence="2" type="ORF">KQX54_012463</name>
</gene>
<organism evidence="2 3">
    <name type="scientific">Cotesia glomerata</name>
    <name type="common">Lepidopteran parasitic wasp</name>
    <name type="synonym">Apanteles glomeratus</name>
    <dbReference type="NCBI Taxonomy" id="32391"/>
    <lineage>
        <taxon>Eukaryota</taxon>
        <taxon>Metazoa</taxon>
        <taxon>Ecdysozoa</taxon>
        <taxon>Arthropoda</taxon>
        <taxon>Hexapoda</taxon>
        <taxon>Insecta</taxon>
        <taxon>Pterygota</taxon>
        <taxon>Neoptera</taxon>
        <taxon>Endopterygota</taxon>
        <taxon>Hymenoptera</taxon>
        <taxon>Apocrita</taxon>
        <taxon>Ichneumonoidea</taxon>
        <taxon>Braconidae</taxon>
        <taxon>Microgastrinae</taxon>
        <taxon>Cotesia</taxon>
    </lineage>
</organism>
<evidence type="ECO:0000313" key="2">
    <source>
        <dbReference type="EMBL" id="KAH0554728.1"/>
    </source>
</evidence>
<keyword evidence="1" id="KW-0732">Signal</keyword>